<dbReference type="Pfam" id="PF02204">
    <property type="entry name" value="VPS9"/>
    <property type="match status" value="1"/>
</dbReference>
<evidence type="ECO:0000313" key="4">
    <source>
        <dbReference type="Proteomes" id="UP000006671"/>
    </source>
</evidence>
<dbReference type="SMART" id="SM00167">
    <property type="entry name" value="VPS9"/>
    <property type="match status" value="1"/>
</dbReference>
<dbReference type="Pfam" id="PF18151">
    <property type="entry name" value="DUF5601"/>
    <property type="match status" value="1"/>
</dbReference>
<dbReference type="OMA" id="HEQWKNA"/>
<dbReference type="eggNOG" id="KOG2319">
    <property type="taxonomic scope" value="Eukaryota"/>
</dbReference>
<dbReference type="VEuPathDB" id="AmoebaDB:NAEGRDRAFT_51184"/>
<accession>D2VPB1</accession>
<dbReference type="GO" id="GO:0031267">
    <property type="term" value="F:small GTPase binding"/>
    <property type="evidence" value="ECO:0007669"/>
    <property type="project" value="TreeGrafter"/>
</dbReference>
<dbReference type="OrthoDB" id="300289at2759"/>
<dbReference type="InParanoid" id="D2VPB1"/>
<keyword evidence="4" id="KW-1185">Reference proteome</keyword>
<dbReference type="AlphaFoldDB" id="D2VPB1"/>
<dbReference type="InterPro" id="IPR041545">
    <property type="entry name" value="DUF5601"/>
</dbReference>
<dbReference type="Proteomes" id="UP000006671">
    <property type="component" value="Unassembled WGS sequence"/>
</dbReference>
<feature type="region of interest" description="Disordered" evidence="1">
    <location>
        <begin position="574"/>
        <end position="602"/>
    </location>
</feature>
<dbReference type="GO" id="GO:0030139">
    <property type="term" value="C:endocytic vesicle"/>
    <property type="evidence" value="ECO:0007669"/>
    <property type="project" value="TreeGrafter"/>
</dbReference>
<dbReference type="InterPro" id="IPR045046">
    <property type="entry name" value="Vps9-like"/>
</dbReference>
<organism evidence="4">
    <name type="scientific">Naegleria gruberi</name>
    <name type="common">Amoeba</name>
    <dbReference type="NCBI Taxonomy" id="5762"/>
    <lineage>
        <taxon>Eukaryota</taxon>
        <taxon>Discoba</taxon>
        <taxon>Heterolobosea</taxon>
        <taxon>Tetramitia</taxon>
        <taxon>Eutetramitia</taxon>
        <taxon>Vahlkampfiidae</taxon>
        <taxon>Naegleria</taxon>
    </lineage>
</organism>
<dbReference type="GO" id="GO:0005085">
    <property type="term" value="F:guanyl-nucleotide exchange factor activity"/>
    <property type="evidence" value="ECO:0007669"/>
    <property type="project" value="InterPro"/>
</dbReference>
<dbReference type="Gene3D" id="1.10.246.120">
    <property type="match status" value="1"/>
</dbReference>
<gene>
    <name evidence="3" type="ORF">NAEGRDRAFT_51184</name>
</gene>
<evidence type="ECO:0000259" key="2">
    <source>
        <dbReference type="PROSITE" id="PS51205"/>
    </source>
</evidence>
<dbReference type="InterPro" id="IPR003123">
    <property type="entry name" value="VPS9"/>
</dbReference>
<dbReference type="RefSeq" id="XP_002674145.1">
    <property type="nucleotide sequence ID" value="XM_002674099.1"/>
</dbReference>
<dbReference type="KEGG" id="ngr:NAEGRDRAFT_51184"/>
<name>D2VPB1_NAEGR</name>
<protein>
    <submittedName>
        <fullName evidence="3">Predicted protein</fullName>
    </submittedName>
</protein>
<evidence type="ECO:0000313" key="3">
    <source>
        <dbReference type="EMBL" id="EFC41401.1"/>
    </source>
</evidence>
<dbReference type="GeneID" id="8856077"/>
<dbReference type="STRING" id="5762.D2VPB1"/>
<dbReference type="InterPro" id="IPR037191">
    <property type="entry name" value="VPS9_dom_sf"/>
</dbReference>
<evidence type="ECO:0000256" key="1">
    <source>
        <dbReference type="SAM" id="MobiDB-lite"/>
    </source>
</evidence>
<feature type="domain" description="VPS9" evidence="2">
    <location>
        <begin position="339"/>
        <end position="484"/>
    </location>
</feature>
<dbReference type="PANTHER" id="PTHR23101:SF25">
    <property type="entry name" value="GTPASE-ACTIVATING PROTEIN AND VPS9 DOMAIN-CONTAINING PROTEIN 1"/>
    <property type="match status" value="1"/>
</dbReference>
<dbReference type="GO" id="GO:0016192">
    <property type="term" value="P:vesicle-mediated transport"/>
    <property type="evidence" value="ECO:0007669"/>
    <property type="project" value="InterPro"/>
</dbReference>
<dbReference type="SUPFAM" id="SSF109993">
    <property type="entry name" value="VPS9 domain"/>
    <property type="match status" value="1"/>
</dbReference>
<dbReference type="EMBL" id="GG738886">
    <property type="protein sequence ID" value="EFC41401.1"/>
    <property type="molecule type" value="Genomic_DNA"/>
</dbReference>
<sequence>MMNSDGHCAFDEPLDVKSKIQILRKGEVDISGKSSVSLSQRETSIKQQQPLSIFGTSPKNDFGNNEDSENIPSQVRLYLISQPITYSGCAWTQDEKSYRSSNDQQRKFSRSYSMVFDNDGDKDFVTIDNVNSPLGSKPISISTRNHSGSFSSSVPNSLSGSSSLEESFISDHVEYSINEDETKLFIRTNGFEKTKSKAPTPKETESRINQIIDNHNTGNDNQLFEKKAEPKETTSAFNSEKKDYKFDFKSFLQKLKDKSVVQLTRDIKKFTFEISNTDYTPEHPHKVQSFLAHIMREISSHEQWKNATEQDLMNAREGIEKYVMTKIYSKVFSPTLEDIEIDNQIGSRIALFKRVVTPANLDVSARLVTDPLFQKAIEELKKMSFYKTPRDKLICVSNCCHLTMNLLKRSMHEQSGGSGGNAPSADDFLPLLIFIVLRSNVPHLHSNINEYRNPQSLEGHSGYFLTSLESAMAFWQGCDHTMLNMDETTFQQMINFEDVFGKESVQHATGESKQQSSNSHIAIIKEVPKEAMNEITEYVKKEEKSPEKLLLDTVDSVKTPDETIMSPIMECEIQSPPKQLEESDSLSKSSIEESVKNCNNKTTTDEARVDMVSSHVNHDKKWENLVSFVKNNETIFNEFKFENATAEDLRLKDVNSLLEDYKQMVSILKHIKNQTNEN</sequence>
<proteinExistence type="predicted"/>
<dbReference type="FunCoup" id="D2VPB1">
    <property type="interactions" value="42"/>
</dbReference>
<dbReference type="PANTHER" id="PTHR23101">
    <property type="entry name" value="RAB GDP/GTP EXCHANGE FACTOR"/>
    <property type="match status" value="1"/>
</dbReference>
<reference evidence="3 4" key="1">
    <citation type="journal article" date="2010" name="Cell">
        <title>The genome of Naegleria gruberi illuminates early eukaryotic versatility.</title>
        <authorList>
            <person name="Fritz-Laylin L.K."/>
            <person name="Prochnik S.E."/>
            <person name="Ginger M.L."/>
            <person name="Dacks J.B."/>
            <person name="Carpenter M.L."/>
            <person name="Field M.C."/>
            <person name="Kuo A."/>
            <person name="Paredez A."/>
            <person name="Chapman J."/>
            <person name="Pham J."/>
            <person name="Shu S."/>
            <person name="Neupane R."/>
            <person name="Cipriano M."/>
            <person name="Mancuso J."/>
            <person name="Tu H."/>
            <person name="Salamov A."/>
            <person name="Lindquist E."/>
            <person name="Shapiro H."/>
            <person name="Lucas S."/>
            <person name="Grigoriev I.V."/>
            <person name="Cande W.Z."/>
            <person name="Fulton C."/>
            <person name="Rokhsar D.S."/>
            <person name="Dawson S.C."/>
        </authorList>
    </citation>
    <scope>NUCLEOTIDE SEQUENCE [LARGE SCALE GENOMIC DNA]</scope>
    <source>
        <strain evidence="3 4">NEG-M</strain>
    </source>
</reference>
<dbReference type="Gene3D" id="1.20.1050.80">
    <property type="entry name" value="VPS9 domain"/>
    <property type="match status" value="1"/>
</dbReference>
<dbReference type="PROSITE" id="PS51205">
    <property type="entry name" value="VPS9"/>
    <property type="match status" value="1"/>
</dbReference>
<dbReference type="GO" id="GO:0005829">
    <property type="term" value="C:cytosol"/>
    <property type="evidence" value="ECO:0007669"/>
    <property type="project" value="TreeGrafter"/>
</dbReference>